<evidence type="ECO:0000313" key="6">
    <source>
        <dbReference type="EMBL" id="GMH05175.1"/>
    </source>
</evidence>
<dbReference type="NCBIfam" id="TIGR02251">
    <property type="entry name" value="HIF-SF_euk"/>
    <property type="match status" value="1"/>
</dbReference>
<dbReference type="EMBL" id="BSYO01000005">
    <property type="protein sequence ID" value="GMH05175.1"/>
    <property type="molecule type" value="Genomic_DNA"/>
</dbReference>
<evidence type="ECO:0000259" key="5">
    <source>
        <dbReference type="PROSITE" id="PS50969"/>
    </source>
</evidence>
<comment type="similarity">
    <text evidence="4">Belongs to the CTDSPL2 family.</text>
</comment>
<accession>A0AAD3XHZ3</accession>
<gene>
    <name evidence="6" type="ORF">Nepgr_007015</name>
</gene>
<dbReference type="SUPFAM" id="SSF56784">
    <property type="entry name" value="HAD-like"/>
    <property type="match status" value="1"/>
</dbReference>
<proteinExistence type="inferred from homology"/>
<dbReference type="InterPro" id="IPR004274">
    <property type="entry name" value="FCP1_dom"/>
</dbReference>
<keyword evidence="1" id="KW-0378">Hydrolase</keyword>
<dbReference type="InterPro" id="IPR036412">
    <property type="entry name" value="HAD-like_sf"/>
</dbReference>
<dbReference type="GO" id="GO:0005634">
    <property type="term" value="C:nucleus"/>
    <property type="evidence" value="ECO:0007669"/>
    <property type="project" value="UniProtKB-ARBA"/>
</dbReference>
<evidence type="ECO:0000256" key="2">
    <source>
        <dbReference type="ARBA" id="ARBA00022912"/>
    </source>
</evidence>
<evidence type="ECO:0000313" key="7">
    <source>
        <dbReference type="Proteomes" id="UP001279734"/>
    </source>
</evidence>
<dbReference type="PANTHER" id="PTHR12210">
    <property type="entry name" value="DULLARD PROTEIN PHOSPHATASE"/>
    <property type="match status" value="1"/>
</dbReference>
<dbReference type="InterPro" id="IPR050365">
    <property type="entry name" value="TIM50"/>
</dbReference>
<dbReference type="GO" id="GO:0004721">
    <property type="term" value="F:phosphoprotein phosphatase activity"/>
    <property type="evidence" value="ECO:0007669"/>
    <property type="project" value="UniProtKB-KW"/>
</dbReference>
<evidence type="ECO:0000256" key="4">
    <source>
        <dbReference type="ARBA" id="ARBA00038355"/>
    </source>
</evidence>
<organism evidence="6 7">
    <name type="scientific">Nepenthes gracilis</name>
    <name type="common">Slender pitcher plant</name>
    <dbReference type="NCBI Taxonomy" id="150966"/>
    <lineage>
        <taxon>Eukaryota</taxon>
        <taxon>Viridiplantae</taxon>
        <taxon>Streptophyta</taxon>
        <taxon>Embryophyta</taxon>
        <taxon>Tracheophyta</taxon>
        <taxon>Spermatophyta</taxon>
        <taxon>Magnoliopsida</taxon>
        <taxon>eudicotyledons</taxon>
        <taxon>Gunneridae</taxon>
        <taxon>Pentapetalae</taxon>
        <taxon>Caryophyllales</taxon>
        <taxon>Nepenthaceae</taxon>
        <taxon>Nepenthes</taxon>
    </lineage>
</organism>
<evidence type="ECO:0000256" key="3">
    <source>
        <dbReference type="ARBA" id="ARBA00037324"/>
    </source>
</evidence>
<keyword evidence="7" id="KW-1185">Reference proteome</keyword>
<dbReference type="SMART" id="SM00577">
    <property type="entry name" value="CPDc"/>
    <property type="match status" value="1"/>
</dbReference>
<feature type="domain" description="FCP1 homology" evidence="5">
    <location>
        <begin position="295"/>
        <end position="454"/>
    </location>
</feature>
<comment type="function">
    <text evidence="3">Probable phosphatase.</text>
</comment>
<protein>
    <recommendedName>
        <fullName evidence="5">FCP1 homology domain-containing protein</fullName>
    </recommendedName>
</protein>
<reference evidence="6" key="1">
    <citation type="submission" date="2023-05" db="EMBL/GenBank/DDBJ databases">
        <title>Nepenthes gracilis genome sequencing.</title>
        <authorList>
            <person name="Fukushima K."/>
        </authorList>
    </citation>
    <scope>NUCLEOTIDE SEQUENCE</scope>
    <source>
        <strain evidence="6">SING2019-196</strain>
    </source>
</reference>
<dbReference type="Pfam" id="PF03031">
    <property type="entry name" value="NIF"/>
    <property type="match status" value="1"/>
</dbReference>
<dbReference type="Gene3D" id="3.40.50.1000">
    <property type="entry name" value="HAD superfamily/HAD-like"/>
    <property type="match status" value="1"/>
</dbReference>
<dbReference type="Proteomes" id="UP001279734">
    <property type="component" value="Unassembled WGS sequence"/>
</dbReference>
<sequence length="502" mass="56769">MPSLRMKKSRTDCLRARNGLWLCQKSNLISKRSCCHAKISQLVGTFTHNCQDVPSSNETTHDMGIVEPIAHQEWLDGENIQFWKHPTTLVVSAAMEGMDLTPVSCFANSETIFRPTLKFELQNGPVIHDDEGSDIKRDLPCFLAADKSDGNSRSSCDNQTCNISDFYISDMVLANIPFDETTACDDTAKTYPFPEYDTSESNMLFDASERCMSLSSLDDPVDFSDVQIDKMDLDDLSLFLAIHQMSHCGQGYDVDPYADLNAAECFDPHLFIKNLPELLDAVPTCQPPIMPRESQKRNPITLVLDLDETLVHSTLEHCEDADFTFTVSFNMKEHTFYVKQRPYLRTFLERVSKMFEIFVFTASQSIYAEQLLDILDPDGKLISGRAYRESCSLSDGIYTKDLTVLGVDLAKVIIIDNCPQVFRLQLNNGIPIKSWFDDPSDNELILLLPFLEMLVDADDVRPVIAKRFGVEQVEGWLEGEVHDANHDTYLVIIFHNYAGLIC</sequence>
<dbReference type="AlphaFoldDB" id="A0AAD3XHZ3"/>
<keyword evidence="2" id="KW-0904">Protein phosphatase</keyword>
<evidence type="ECO:0000256" key="1">
    <source>
        <dbReference type="ARBA" id="ARBA00022801"/>
    </source>
</evidence>
<dbReference type="InterPro" id="IPR023214">
    <property type="entry name" value="HAD_sf"/>
</dbReference>
<dbReference type="CDD" id="cd07521">
    <property type="entry name" value="HAD_FCP1-like"/>
    <property type="match status" value="1"/>
</dbReference>
<comment type="caution">
    <text evidence="6">The sequence shown here is derived from an EMBL/GenBank/DDBJ whole genome shotgun (WGS) entry which is preliminary data.</text>
</comment>
<dbReference type="FunFam" id="3.40.50.1000:FF:000015">
    <property type="entry name" value="CTD small phosphatase-like protein 2"/>
    <property type="match status" value="1"/>
</dbReference>
<dbReference type="InterPro" id="IPR011948">
    <property type="entry name" value="Dullard_phosphatase"/>
</dbReference>
<dbReference type="PROSITE" id="PS50969">
    <property type="entry name" value="FCP1"/>
    <property type="match status" value="1"/>
</dbReference>
<name>A0AAD3XHZ3_NEPGR</name>